<dbReference type="InterPro" id="IPR019734">
    <property type="entry name" value="TPR_rpt"/>
</dbReference>
<keyword evidence="2" id="KW-0802">TPR repeat</keyword>
<gene>
    <name evidence="4" type="ORF">EC973_006911</name>
</gene>
<keyword evidence="5" id="KW-1185">Reference proteome</keyword>
<dbReference type="EMBL" id="JABAYA010000047">
    <property type="protein sequence ID" value="KAF7727912.1"/>
    <property type="molecule type" value="Genomic_DNA"/>
</dbReference>
<dbReference type="SMART" id="SM00671">
    <property type="entry name" value="SEL1"/>
    <property type="match status" value="4"/>
</dbReference>
<dbReference type="Pfam" id="PF01823">
    <property type="entry name" value="MACPF"/>
    <property type="match status" value="1"/>
</dbReference>
<sequence length="1436" mass="162704">MSDTTIRDEWLRGVQADGQKAKRQAAEIVDTKKVYCYPDGVLKVWDNEKLLPESIGTPTNFGEGYAPKSLPLPGPKGFQVAFEKSCTNNLFNDQILFSPTAIRATKEFKDAVRYALNAPSDAEKFAELENVFSQFGYYYPYWITTGGDPELLHGAPDIDEWLASTATSQVFLAPLDVSPTYDLLEESQTLEIERIYTEHFCQLTHPTDFSLEVGNKNNALARFPRSHQKVAATKGFQFDGSLSSEDVVEMVKESNISKIMKTVSVKGKPRIDCKVLKSALGENINSHAFLPSGFPEETVDTSGYLKGAITHHIQMNGGELQPATQGARYFVMYVTYRELVLDKSLVKPTDDFARAVKKALQSGTSEKTYQDLQKVFGRFGYYYPTVISLGGRIMYKSYSTDQPDDMLVSNGVQAIDRALKRDAHGFKTDIEAIGGSSVITGCQDWIDSVKTSQTRIHFKSARPVYELLDEEIQTQVKMVYNMFSYRSDSFPELVGGTQIDGSTAESPAIELSKDSTFYKMVMLKQFSDEPRIDLVKRNAVISTDIGKCSSVDFETDQELPGTFGFKLGAEAGYKELKRGDKWDSAGNGSFYYAAYVKYKELYLYDEFLQATKQFKEAVDMALQIGNSNADKYFALQDVFQRFGYYYPFCTQYGARLTYEMPPGNNHEGIKAHKKNMTHFFDGVSKNNESNQISLNDVTENADNPRMGLTVENSMAVATTVGSDISRKTVYNRITNSLMDSRHWIAIGGDSAVLLWNDVDKWIRTVSTNPTVIQRKNLKPIYELLDEEQRSKVLQVYEDIVISDERIHYDYFLTMTIFPRLKSDNERENILTRVSTEEIYQKLLQRAFPDQASAMEFCRTTCNDAGFFITQEMNAKHVIYIHCARGNLPERTDGLQKVQPCKWGVMLVEDERGQWEFQKPADPEESEHNHELPVKEQENYETADTNQFLSHHVIEDTMSPVIVSLHRENRGEETDHSSGQFVRYGDIVRIRYVRRAQDSLISPHIHYITVNKEMHLAVHGCDMFDPDPAEVDPNKADVDFQWKIVRCSPYDNPCKPNTGSFSAVMSQYETSGNGNSYGGHDYVCKGDIIAFESQKTFENSEKVYLSSSILHFAFEKVDPRCDLNYEKVGWHIHPINQYQAIKRSDAFNNNEALEKRLVRCFKQLAADNQADYQYELGQVYLHGLHGVEVDTSEGIKYLEKALNQGFREAYYELGTFFWRTHDYTKAMNIFNEATYLPVIEVCRQLGDIYHNDSMPLPSGSREIIVQDRKKAFLHYSVGAILGDAKCALTVGTYLEEGLHADFGIDRNRALRWYEYVKDHYGGAIANLAIGKLKHTMANDSADPSRSETLRREAFEAFEAVALSETYARFMVAVYHLNGWAGQESDPTVGFNMLLSLLESGLDMVPLGIATCYARGVGVERDPVMAAVYRELADLLKM</sequence>
<evidence type="ECO:0000256" key="2">
    <source>
        <dbReference type="PROSITE-ProRule" id="PRU00339"/>
    </source>
</evidence>
<dbReference type="InterPro" id="IPR011990">
    <property type="entry name" value="TPR-like_helical_dom_sf"/>
</dbReference>
<dbReference type="Gene3D" id="1.25.40.10">
    <property type="entry name" value="Tetratricopeptide repeat domain"/>
    <property type="match status" value="1"/>
</dbReference>
<organism evidence="4 5">
    <name type="scientific">Apophysomyces ossiformis</name>
    <dbReference type="NCBI Taxonomy" id="679940"/>
    <lineage>
        <taxon>Eukaryota</taxon>
        <taxon>Fungi</taxon>
        <taxon>Fungi incertae sedis</taxon>
        <taxon>Mucoromycota</taxon>
        <taxon>Mucoromycotina</taxon>
        <taxon>Mucoromycetes</taxon>
        <taxon>Mucorales</taxon>
        <taxon>Mucorineae</taxon>
        <taxon>Mucoraceae</taxon>
        <taxon>Apophysomyces</taxon>
    </lineage>
</organism>
<dbReference type="Proteomes" id="UP000605846">
    <property type="component" value="Unassembled WGS sequence"/>
</dbReference>
<proteinExistence type="inferred from homology"/>
<accession>A0A8H7BUV7</accession>
<comment type="similarity">
    <text evidence="1">Belongs to the sel-1 family.</text>
</comment>
<dbReference type="OrthoDB" id="10423961at2759"/>
<dbReference type="PANTHER" id="PTHR11102:SF160">
    <property type="entry name" value="ERAD-ASSOCIATED E3 UBIQUITIN-PROTEIN LIGASE COMPONENT HRD3"/>
    <property type="match status" value="1"/>
</dbReference>
<name>A0A8H7BUV7_9FUNG</name>
<evidence type="ECO:0000313" key="5">
    <source>
        <dbReference type="Proteomes" id="UP000605846"/>
    </source>
</evidence>
<comment type="caution">
    <text evidence="4">The sequence shown here is derived from an EMBL/GenBank/DDBJ whole genome shotgun (WGS) entry which is preliminary data.</text>
</comment>
<feature type="domain" description="MACPF" evidence="3">
    <location>
        <begin position="590"/>
        <end position="791"/>
    </location>
</feature>
<dbReference type="InterPro" id="IPR006597">
    <property type="entry name" value="Sel1-like"/>
</dbReference>
<dbReference type="Pfam" id="PF08238">
    <property type="entry name" value="Sel1"/>
    <property type="match status" value="2"/>
</dbReference>
<feature type="repeat" description="TPR" evidence="2">
    <location>
        <begin position="1206"/>
        <end position="1239"/>
    </location>
</feature>
<evidence type="ECO:0000259" key="3">
    <source>
        <dbReference type="Pfam" id="PF01823"/>
    </source>
</evidence>
<dbReference type="PROSITE" id="PS50005">
    <property type="entry name" value="TPR"/>
    <property type="match status" value="1"/>
</dbReference>
<evidence type="ECO:0000256" key="1">
    <source>
        <dbReference type="ARBA" id="ARBA00038101"/>
    </source>
</evidence>
<protein>
    <recommendedName>
        <fullName evidence="3">MACPF domain-containing protein</fullName>
    </recommendedName>
</protein>
<dbReference type="PANTHER" id="PTHR11102">
    <property type="entry name" value="SEL-1-LIKE PROTEIN"/>
    <property type="match status" value="1"/>
</dbReference>
<reference evidence="4" key="1">
    <citation type="submission" date="2020-01" db="EMBL/GenBank/DDBJ databases">
        <title>Genome Sequencing of Three Apophysomyces-Like Fungal Strains Confirms a Novel Fungal Genus in the Mucoromycota with divergent Burkholderia-like Endosymbiotic Bacteria.</title>
        <authorList>
            <person name="Stajich J.E."/>
            <person name="Macias A.M."/>
            <person name="Carter-House D."/>
            <person name="Lovett B."/>
            <person name="Kasson L.R."/>
            <person name="Berry K."/>
            <person name="Grigoriev I."/>
            <person name="Chang Y."/>
            <person name="Spatafora J."/>
            <person name="Kasson M.T."/>
        </authorList>
    </citation>
    <scope>NUCLEOTIDE SEQUENCE</scope>
    <source>
        <strain evidence="4">NRRL A-21654</strain>
    </source>
</reference>
<evidence type="ECO:0000313" key="4">
    <source>
        <dbReference type="EMBL" id="KAF7727912.1"/>
    </source>
</evidence>
<dbReference type="SUPFAM" id="SSF81901">
    <property type="entry name" value="HCP-like"/>
    <property type="match status" value="1"/>
</dbReference>
<dbReference type="InterPro" id="IPR050767">
    <property type="entry name" value="Sel1_AlgK"/>
</dbReference>
<dbReference type="InterPro" id="IPR020864">
    <property type="entry name" value="MACPF"/>
</dbReference>